<accession>A0A5M9JTG4</accession>
<feature type="transmembrane region" description="Helical" evidence="12">
    <location>
        <begin position="502"/>
        <end position="527"/>
    </location>
</feature>
<evidence type="ECO:0000256" key="7">
    <source>
        <dbReference type="ARBA" id="ARBA00022989"/>
    </source>
</evidence>
<feature type="transmembrane region" description="Helical" evidence="12">
    <location>
        <begin position="576"/>
        <end position="598"/>
    </location>
</feature>
<dbReference type="Proteomes" id="UP000322873">
    <property type="component" value="Unassembled WGS sequence"/>
</dbReference>
<evidence type="ECO:0000256" key="11">
    <source>
        <dbReference type="ARBA" id="ARBA00024801"/>
    </source>
</evidence>
<comment type="similarity">
    <text evidence="2 12">Belongs to the ATG22 family.</text>
</comment>
<feature type="transmembrane region" description="Helical" evidence="12">
    <location>
        <begin position="264"/>
        <end position="296"/>
    </location>
</feature>
<evidence type="ECO:0000313" key="15">
    <source>
        <dbReference type="Proteomes" id="UP000322873"/>
    </source>
</evidence>
<evidence type="ECO:0000256" key="3">
    <source>
        <dbReference type="ARBA" id="ARBA00022448"/>
    </source>
</evidence>
<proteinExistence type="inferred from homology"/>
<feature type="compositionally biased region" description="Basic and acidic residues" evidence="13">
    <location>
        <begin position="693"/>
        <end position="706"/>
    </location>
</feature>
<evidence type="ECO:0000313" key="14">
    <source>
        <dbReference type="EMBL" id="KAA8571910.1"/>
    </source>
</evidence>
<evidence type="ECO:0000256" key="13">
    <source>
        <dbReference type="SAM" id="MobiDB-lite"/>
    </source>
</evidence>
<keyword evidence="5 12" id="KW-0812">Transmembrane</keyword>
<comment type="subcellular location">
    <subcellularLocation>
        <location evidence="1 12">Vacuole membrane</location>
        <topology evidence="1 12">Multi-pass membrane protein</topology>
    </subcellularLocation>
</comment>
<keyword evidence="9 12" id="KW-0472">Membrane</keyword>
<keyword evidence="15" id="KW-1185">Reference proteome</keyword>
<keyword evidence="3 12" id="KW-0813">Transport</keyword>
<evidence type="ECO:0000256" key="4">
    <source>
        <dbReference type="ARBA" id="ARBA00022554"/>
    </source>
</evidence>
<dbReference type="GO" id="GO:0032974">
    <property type="term" value="P:amino acid transmembrane export from vacuole"/>
    <property type="evidence" value="ECO:0007669"/>
    <property type="project" value="InterPro"/>
</dbReference>
<feature type="transmembrane region" description="Helical" evidence="12">
    <location>
        <begin position="642"/>
        <end position="662"/>
    </location>
</feature>
<dbReference type="InterPro" id="IPR044738">
    <property type="entry name" value="Atg22"/>
</dbReference>
<comment type="caution">
    <text evidence="14">The sequence shown here is derived from an EMBL/GenBank/DDBJ whole genome shotgun (WGS) entry which is preliminary data.</text>
</comment>
<feature type="transmembrane region" description="Helical" evidence="12">
    <location>
        <begin position="471"/>
        <end position="496"/>
    </location>
</feature>
<dbReference type="FunFam" id="1.20.1250.20:FF:000647">
    <property type="entry name" value="Autophagy-related protein"/>
    <property type="match status" value="1"/>
</dbReference>
<dbReference type="InterPro" id="IPR036259">
    <property type="entry name" value="MFS_trans_sf"/>
</dbReference>
<dbReference type="InterPro" id="IPR050495">
    <property type="entry name" value="ATG22/LtaA_families"/>
</dbReference>
<evidence type="ECO:0000256" key="5">
    <source>
        <dbReference type="ARBA" id="ARBA00022692"/>
    </source>
</evidence>
<evidence type="ECO:0000256" key="6">
    <source>
        <dbReference type="ARBA" id="ARBA00022970"/>
    </source>
</evidence>
<protein>
    <recommendedName>
        <fullName evidence="12">Autophagy-related protein</fullName>
    </recommendedName>
</protein>
<gene>
    <name evidence="14" type="ORF">EYC84_001859</name>
</gene>
<feature type="transmembrane region" description="Helical" evidence="12">
    <location>
        <begin position="220"/>
        <end position="243"/>
    </location>
</feature>
<evidence type="ECO:0000256" key="2">
    <source>
        <dbReference type="ARBA" id="ARBA00006978"/>
    </source>
</evidence>
<feature type="transmembrane region" description="Helical" evidence="12">
    <location>
        <begin position="539"/>
        <end position="564"/>
    </location>
</feature>
<dbReference type="Gene3D" id="1.20.1250.20">
    <property type="entry name" value="MFS general substrate transporter like domains"/>
    <property type="match status" value="1"/>
</dbReference>
<evidence type="ECO:0000256" key="1">
    <source>
        <dbReference type="ARBA" id="ARBA00004128"/>
    </source>
</evidence>
<comment type="function">
    <text evidence="11 12">Vacuolar effluxer which mediate the efflux of amino acids resulting from autophagic degradation. The release of autophagic amino acids allows the maintenance of protein synthesis and viability during nitrogen starvation.</text>
</comment>
<organism evidence="14 15">
    <name type="scientific">Monilinia fructicola</name>
    <name type="common">Brown rot fungus</name>
    <name type="synonym">Ciboria fructicola</name>
    <dbReference type="NCBI Taxonomy" id="38448"/>
    <lineage>
        <taxon>Eukaryota</taxon>
        <taxon>Fungi</taxon>
        <taxon>Dikarya</taxon>
        <taxon>Ascomycota</taxon>
        <taxon>Pezizomycotina</taxon>
        <taxon>Leotiomycetes</taxon>
        <taxon>Helotiales</taxon>
        <taxon>Sclerotiniaceae</taxon>
        <taxon>Monilinia</taxon>
    </lineage>
</organism>
<keyword evidence="4 12" id="KW-0926">Vacuole</keyword>
<feature type="transmembrane region" description="Helical" evidence="12">
    <location>
        <begin position="403"/>
        <end position="422"/>
    </location>
</feature>
<dbReference type="PANTHER" id="PTHR23519:SF3">
    <property type="entry name" value="AUTOPHAGY-RELATED PROTEIN 22-2"/>
    <property type="match status" value="1"/>
</dbReference>
<keyword evidence="7 12" id="KW-1133">Transmembrane helix</keyword>
<dbReference type="GO" id="GO:0006914">
    <property type="term" value="P:autophagy"/>
    <property type="evidence" value="ECO:0007669"/>
    <property type="project" value="UniProtKB-KW"/>
</dbReference>
<feature type="region of interest" description="Disordered" evidence="13">
    <location>
        <begin position="316"/>
        <end position="340"/>
    </location>
</feature>
<dbReference type="GO" id="GO:0005774">
    <property type="term" value="C:vacuolar membrane"/>
    <property type="evidence" value="ECO:0007669"/>
    <property type="project" value="UniProtKB-SubCell"/>
</dbReference>
<feature type="transmembrane region" description="Helical" evidence="12">
    <location>
        <begin position="372"/>
        <end position="391"/>
    </location>
</feature>
<evidence type="ECO:0000256" key="9">
    <source>
        <dbReference type="ARBA" id="ARBA00023136"/>
    </source>
</evidence>
<dbReference type="CDD" id="cd17483">
    <property type="entry name" value="MFS_Atg22_like"/>
    <property type="match status" value="1"/>
</dbReference>
<keyword evidence="8 12" id="KW-0072">Autophagy</keyword>
<evidence type="ECO:0000256" key="12">
    <source>
        <dbReference type="RuleBase" id="RU363073"/>
    </source>
</evidence>
<dbReference type="Pfam" id="PF11700">
    <property type="entry name" value="ATG22"/>
    <property type="match status" value="1"/>
</dbReference>
<dbReference type="PANTHER" id="PTHR23519">
    <property type="entry name" value="AUTOPHAGY-RELATED PROTEIN 22"/>
    <property type="match status" value="1"/>
</dbReference>
<dbReference type="EMBL" id="VICG01000005">
    <property type="protein sequence ID" value="KAA8571910.1"/>
    <property type="molecule type" value="Genomic_DNA"/>
</dbReference>
<feature type="region of interest" description="Disordered" evidence="13">
    <location>
        <begin position="686"/>
        <end position="706"/>
    </location>
</feature>
<sequence>MPDPKIFCVDRRYQNYSSPISIIKKGEPGIHLSGFELAIASKLHCSSWVLCIQSSSFPLLSHDSVKVRKHATPAGTDALTPIRDSSQESYHSASIYVFNDPHARSLEFMEDGGSGLRAPRYPAEDTSPTTDRELRGFFCYGLAAEVFAVCAVGSFLPVTLEQLAREQGVLFVDKVTPCTAKNATAIANATVNALMSRATGSDTHQCIINVFGTELTTASFAMYTFSASVFMQAVALVSVSSVADHGTWRKKLLAGFGFTGSVSAMLFLLVVPQFFVVGSLLTVICVVCLGCSFVILNSYLPLLVLNHPIVHSDEDRSNGSSSIPLQPIPPGIRNGESGDKPRKEIRQQIAIGSKADSSDLQLSTKISSKGVGIGYMAAVSVQVVCIFILYVMNKAGVSSTLPLRTVLFFVGSWWLTFTIPSVMWLRDRPGPPLPTALYEGRALIHTCMSYTIFAWKSLWKTVKVAVKLRQVLVFLIAWFLLSDAVATISATAILFARTELQMGTVAVAVLSIVATSSGIIGATVWPIISKRFTLKTHHIIVCCLLLLELVPLYGLLGFLPFVQAWGVGGLQKWYEIYPLGIIHGMVMGGLSSYCRSFYGRLIPPGNEAAFYALFAITDKGSSAVGPAIVGKIVDATGQIRPAFGFLAVLIALPIPLIWMLDVEKGQEDAIRMAGLMKATDDGHEDFGSYEGSSDGHEAQGLMRDHD</sequence>
<feature type="transmembrane region" description="Helical" evidence="12">
    <location>
        <begin position="442"/>
        <end position="459"/>
    </location>
</feature>
<dbReference type="AlphaFoldDB" id="A0A5M9JTG4"/>
<evidence type="ECO:0000256" key="8">
    <source>
        <dbReference type="ARBA" id="ARBA00023006"/>
    </source>
</evidence>
<evidence type="ECO:0000256" key="10">
    <source>
        <dbReference type="ARBA" id="ARBA00023180"/>
    </source>
</evidence>
<dbReference type="InterPro" id="IPR024671">
    <property type="entry name" value="Atg22-like"/>
</dbReference>
<dbReference type="SUPFAM" id="SSF103473">
    <property type="entry name" value="MFS general substrate transporter"/>
    <property type="match status" value="1"/>
</dbReference>
<keyword evidence="6 12" id="KW-0029">Amino-acid transport</keyword>
<keyword evidence="10" id="KW-0325">Glycoprotein</keyword>
<dbReference type="VEuPathDB" id="FungiDB:MFRU_076g00210"/>
<reference evidence="14 15" key="1">
    <citation type="submission" date="2019-06" db="EMBL/GenBank/DDBJ databases">
        <title>Genome Sequence of the Brown Rot Fungal Pathogen Monilinia fructicola.</title>
        <authorList>
            <person name="De Miccolis Angelini R.M."/>
            <person name="Landi L."/>
            <person name="Abate D."/>
            <person name="Pollastro S."/>
            <person name="Romanazzi G."/>
            <person name="Faretra F."/>
        </authorList>
    </citation>
    <scope>NUCLEOTIDE SEQUENCE [LARGE SCALE GENOMIC DNA]</scope>
    <source>
        <strain evidence="14 15">Mfrc123</strain>
    </source>
</reference>
<name>A0A5M9JTG4_MONFR</name>